<protein>
    <submittedName>
        <fullName evidence="1">Uncharacterized protein</fullName>
    </submittedName>
</protein>
<dbReference type="Proteomes" id="UP000244309">
    <property type="component" value="Unassembled WGS sequence"/>
</dbReference>
<comment type="caution">
    <text evidence="1">The sequence shown here is derived from an EMBL/GenBank/DDBJ whole genome shotgun (WGS) entry which is preliminary data.</text>
</comment>
<evidence type="ECO:0000313" key="2">
    <source>
        <dbReference type="Proteomes" id="UP000244309"/>
    </source>
</evidence>
<keyword evidence="2" id="KW-1185">Reference proteome</keyword>
<reference evidence="1 2" key="1">
    <citation type="submission" date="2017-12" db="EMBL/GenBank/DDBJ databases">
        <title>Genome Sequence of a Multidrug-Resistant Candida haemulonii Isolate from a Patient with Chronic Leg Ulcers in Israel.</title>
        <authorList>
            <person name="Chow N.A."/>
            <person name="Gade L."/>
            <person name="Batra D."/>
            <person name="Rowe L.A."/>
            <person name="Ben-Ami R."/>
            <person name="Loparev V.N."/>
            <person name="Litvintseva A.P."/>
        </authorList>
    </citation>
    <scope>NUCLEOTIDE SEQUENCE [LARGE SCALE GENOMIC DNA]</scope>
    <source>
        <strain evidence="1 2">B11899</strain>
    </source>
</reference>
<dbReference type="EMBL" id="PKFO01000004">
    <property type="protein sequence ID" value="PVH20762.1"/>
    <property type="molecule type" value="Genomic_DNA"/>
</dbReference>
<accession>A0A2V1ASP3</accession>
<dbReference type="AlphaFoldDB" id="A0A2V1ASP3"/>
<dbReference type="RefSeq" id="XP_025341702.1">
    <property type="nucleotide sequence ID" value="XM_025487894.1"/>
</dbReference>
<proteinExistence type="predicted"/>
<name>A0A2V1ASP3_9ASCO</name>
<gene>
    <name evidence="1" type="ORF">CXQ85_004269</name>
</gene>
<dbReference type="GeneID" id="37009599"/>
<organism evidence="1 2">
    <name type="scientific">Candidozyma haemuli</name>
    <dbReference type="NCBI Taxonomy" id="45357"/>
    <lineage>
        <taxon>Eukaryota</taxon>
        <taxon>Fungi</taxon>
        <taxon>Dikarya</taxon>
        <taxon>Ascomycota</taxon>
        <taxon>Saccharomycotina</taxon>
        <taxon>Pichiomycetes</taxon>
        <taxon>Metschnikowiaceae</taxon>
        <taxon>Candidozyma</taxon>
    </lineage>
</organism>
<dbReference type="OrthoDB" id="4091573at2759"/>
<sequence length="276" mass="30401">MPTVIISHRSSLVGCLVAAALRLYFQARNLKIIVVESLDTSFTSQPFCGISTISNQRLAYNAFLQRAFFQGLLAPSLTFLESIQIHNSPSSRPEFPNSQHKVLASLGSPAQFLALVYHPQVLLNSLRQSLSADPSITFLSVSDRGAIAQLQGDCYINFSPGEYNNKTENLDLAAHSCLFPMELRQQSVSSSSQQAPPMLWLPSFKASTQMFEAIFTSTASSTRASLNIEVHSVNLNIHENSFASRYDLNHGIKACDYVLQLMESLATRLGLVPSRL</sequence>
<dbReference type="VEuPathDB" id="FungiDB:CXQ85_004269"/>
<evidence type="ECO:0000313" key="1">
    <source>
        <dbReference type="EMBL" id="PVH20762.1"/>
    </source>
</evidence>